<dbReference type="Proteomes" id="UP000317494">
    <property type="component" value="Unassembled WGS sequence"/>
</dbReference>
<dbReference type="EMBL" id="QEAN01000071">
    <property type="protein sequence ID" value="TPX50150.1"/>
    <property type="molecule type" value="Genomic_DNA"/>
</dbReference>
<dbReference type="Proteomes" id="UP000320475">
    <property type="component" value="Unassembled WGS sequence"/>
</dbReference>
<name>A0A507CZX8_9FUNG</name>
<dbReference type="EMBL" id="QEAM01000170">
    <property type="protein sequence ID" value="TPX44706.1"/>
    <property type="molecule type" value="Genomic_DNA"/>
</dbReference>
<evidence type="ECO:0000313" key="13">
    <source>
        <dbReference type="EMBL" id="TPX50150.1"/>
    </source>
</evidence>
<feature type="repeat" description="Solcar" evidence="9">
    <location>
        <begin position="209"/>
        <end position="308"/>
    </location>
</feature>
<dbReference type="PRINTS" id="PR00926">
    <property type="entry name" value="MITOCARRIER"/>
</dbReference>
<dbReference type="PROSITE" id="PS50920">
    <property type="entry name" value="SOLCAR"/>
    <property type="match status" value="3"/>
</dbReference>
<dbReference type="InterPro" id="IPR052217">
    <property type="entry name" value="Mito/Peroxisomal_Carrier"/>
</dbReference>
<evidence type="ECO:0000313" key="12">
    <source>
        <dbReference type="EMBL" id="TPX44706.1"/>
    </source>
</evidence>
<feature type="repeat" description="Solcar" evidence="9">
    <location>
        <begin position="111"/>
        <end position="196"/>
    </location>
</feature>
<evidence type="ECO:0000256" key="10">
    <source>
        <dbReference type="RuleBase" id="RU000488"/>
    </source>
</evidence>
<evidence type="ECO:0000256" key="7">
    <source>
        <dbReference type="ARBA" id="ARBA00023128"/>
    </source>
</evidence>
<dbReference type="GO" id="GO:0031966">
    <property type="term" value="C:mitochondrial membrane"/>
    <property type="evidence" value="ECO:0007669"/>
    <property type="project" value="UniProtKB-SubCell"/>
</dbReference>
<keyword evidence="8 9" id="KW-0472">Membrane</keyword>
<dbReference type="InterPro" id="IPR023395">
    <property type="entry name" value="MCP_dom_sf"/>
</dbReference>
<keyword evidence="5" id="KW-0677">Repeat</keyword>
<dbReference type="Gene3D" id="1.50.40.10">
    <property type="entry name" value="Mitochondrial carrier domain"/>
    <property type="match status" value="1"/>
</dbReference>
<comment type="subcellular location">
    <subcellularLocation>
        <location evidence="1">Mitochondrion membrane</location>
        <topology evidence="1">Multi-pass membrane protein</topology>
    </subcellularLocation>
</comment>
<keyword evidence="3 10" id="KW-0813">Transport</keyword>
<evidence type="ECO:0000313" key="15">
    <source>
        <dbReference type="Proteomes" id="UP000320475"/>
    </source>
</evidence>
<keyword evidence="4 9" id="KW-0812">Transmembrane</keyword>
<keyword evidence="6 11" id="KW-1133">Transmembrane helix</keyword>
<evidence type="ECO:0000256" key="9">
    <source>
        <dbReference type="PROSITE-ProRule" id="PRU00282"/>
    </source>
</evidence>
<comment type="caution">
    <text evidence="12">The sequence shown here is derived from an EMBL/GenBank/DDBJ whole genome shotgun (WGS) entry which is preliminary data.</text>
</comment>
<feature type="transmembrane region" description="Helical" evidence="11">
    <location>
        <begin position="71"/>
        <end position="93"/>
    </location>
</feature>
<proteinExistence type="inferred from homology"/>
<evidence type="ECO:0000256" key="6">
    <source>
        <dbReference type="ARBA" id="ARBA00022989"/>
    </source>
</evidence>
<sequence length="329" mass="36445">MPENIKLTPFGDAVAGSSGAVLALLLVYPLDSIKTRLQVQSRHLAQVQDDKHTYLNAVDAFIKILRHEGLLGFYSGLLSGMFGTVAQSFAYFYCYSLIRAEHNERSKKAEIGVVTELTIGALAGAFSQIFTLPIGVVNTRLQTAVGEEKGMGFIGTWRNIVREEGVAGLWRGFAPSMILCVNPAITYGSFERLKAAVNHRAGRPTEGRLSAVETFVVGAIAKTLATFVTYPYIMAKVKLQWKPPKTAVDKMSDADKDRLHYKNSVDVLAKVLESDGVLGLYQGMNAQIYKAVLSQAFLFVFRDHFTLWTFRFFQYLSNLRARKSVVRAA</sequence>
<dbReference type="OrthoDB" id="446044at2759"/>
<evidence type="ECO:0000256" key="4">
    <source>
        <dbReference type="ARBA" id="ARBA00022692"/>
    </source>
</evidence>
<organism evidence="12 15">
    <name type="scientific">Synchytrium endobioticum</name>
    <dbReference type="NCBI Taxonomy" id="286115"/>
    <lineage>
        <taxon>Eukaryota</taxon>
        <taxon>Fungi</taxon>
        <taxon>Fungi incertae sedis</taxon>
        <taxon>Chytridiomycota</taxon>
        <taxon>Chytridiomycota incertae sedis</taxon>
        <taxon>Chytridiomycetes</taxon>
        <taxon>Synchytriales</taxon>
        <taxon>Synchytriaceae</taxon>
        <taxon>Synchytrium</taxon>
    </lineage>
</organism>
<dbReference type="Pfam" id="PF00153">
    <property type="entry name" value="Mito_carr"/>
    <property type="match status" value="3"/>
</dbReference>
<evidence type="ECO:0008006" key="16">
    <source>
        <dbReference type="Google" id="ProtNLM"/>
    </source>
</evidence>
<feature type="repeat" description="Solcar" evidence="9">
    <location>
        <begin position="7"/>
        <end position="101"/>
    </location>
</feature>
<evidence type="ECO:0000256" key="11">
    <source>
        <dbReference type="SAM" id="Phobius"/>
    </source>
</evidence>
<evidence type="ECO:0000256" key="5">
    <source>
        <dbReference type="ARBA" id="ARBA00022737"/>
    </source>
</evidence>
<dbReference type="PANTHER" id="PTHR45939">
    <property type="entry name" value="PEROXISOMAL MEMBRANE PROTEIN PMP34-RELATED"/>
    <property type="match status" value="1"/>
</dbReference>
<evidence type="ECO:0000256" key="3">
    <source>
        <dbReference type="ARBA" id="ARBA00022448"/>
    </source>
</evidence>
<dbReference type="GO" id="GO:0015217">
    <property type="term" value="F:ADP transmembrane transporter activity"/>
    <property type="evidence" value="ECO:0007669"/>
    <property type="project" value="TreeGrafter"/>
</dbReference>
<dbReference type="VEuPathDB" id="FungiDB:SeMB42_g02354"/>
<dbReference type="PANTHER" id="PTHR45939:SF1">
    <property type="entry name" value="MITOCHONDRIAL THIAMINE PYROPHOSPHATE CARRIER 1-RELATED"/>
    <property type="match status" value="1"/>
</dbReference>
<evidence type="ECO:0000313" key="14">
    <source>
        <dbReference type="Proteomes" id="UP000317494"/>
    </source>
</evidence>
<protein>
    <recommendedName>
        <fullName evidence="16">ADP,ATP carrier protein</fullName>
    </recommendedName>
</protein>
<comment type="similarity">
    <text evidence="2 10">Belongs to the mitochondrial carrier (TC 2.A.29) family.</text>
</comment>
<evidence type="ECO:0000256" key="2">
    <source>
        <dbReference type="ARBA" id="ARBA00006375"/>
    </source>
</evidence>
<accession>A0A507CZX8</accession>
<evidence type="ECO:0000256" key="8">
    <source>
        <dbReference type="ARBA" id="ARBA00023136"/>
    </source>
</evidence>
<dbReference type="SUPFAM" id="SSF103506">
    <property type="entry name" value="Mitochondrial carrier"/>
    <property type="match status" value="1"/>
</dbReference>
<reference evidence="14 15" key="1">
    <citation type="journal article" date="2019" name="Sci. Rep.">
        <title>Comparative genomics of chytrid fungi reveal insights into the obligate biotrophic and pathogenic lifestyle of Synchytrium endobioticum.</title>
        <authorList>
            <person name="van de Vossenberg B.T.L.H."/>
            <person name="Warris S."/>
            <person name="Nguyen H.D.T."/>
            <person name="van Gent-Pelzer M.P.E."/>
            <person name="Joly D.L."/>
            <person name="van de Geest H.C."/>
            <person name="Bonants P.J.M."/>
            <person name="Smith D.S."/>
            <person name="Levesque C.A."/>
            <person name="van der Lee T.A.J."/>
        </authorList>
    </citation>
    <scope>NUCLEOTIDE SEQUENCE [LARGE SCALE GENOMIC DNA]</scope>
    <source>
        <strain evidence="12 15">LEV6574</strain>
        <strain evidence="13 14">MB42</strain>
    </source>
</reference>
<dbReference type="InterPro" id="IPR002067">
    <property type="entry name" value="MCP"/>
</dbReference>
<gene>
    <name evidence="12" type="ORF">SeLEV6574_g04329</name>
    <name evidence="13" type="ORF">SeMB42_g02354</name>
</gene>
<keyword evidence="7" id="KW-0496">Mitochondrion</keyword>
<dbReference type="STRING" id="286115.A0A507CZX8"/>
<dbReference type="InterPro" id="IPR018108">
    <property type="entry name" value="MCP_transmembrane"/>
</dbReference>
<dbReference type="AlphaFoldDB" id="A0A507CZX8"/>
<keyword evidence="14" id="KW-1185">Reference proteome</keyword>
<evidence type="ECO:0000256" key="1">
    <source>
        <dbReference type="ARBA" id="ARBA00004225"/>
    </source>
</evidence>
<feature type="transmembrane region" description="Helical" evidence="11">
    <location>
        <begin position="13"/>
        <end position="30"/>
    </location>
</feature>